<name>A0ACB7TNJ6_HYAAI</name>
<evidence type="ECO:0000313" key="2">
    <source>
        <dbReference type="Proteomes" id="UP000821845"/>
    </source>
</evidence>
<organism evidence="1 2">
    <name type="scientific">Hyalomma asiaticum</name>
    <name type="common">Tick</name>
    <dbReference type="NCBI Taxonomy" id="266040"/>
    <lineage>
        <taxon>Eukaryota</taxon>
        <taxon>Metazoa</taxon>
        <taxon>Ecdysozoa</taxon>
        <taxon>Arthropoda</taxon>
        <taxon>Chelicerata</taxon>
        <taxon>Arachnida</taxon>
        <taxon>Acari</taxon>
        <taxon>Parasitiformes</taxon>
        <taxon>Ixodida</taxon>
        <taxon>Ixodoidea</taxon>
        <taxon>Ixodidae</taxon>
        <taxon>Hyalomminae</taxon>
        <taxon>Hyalomma</taxon>
    </lineage>
</organism>
<sequence>MDVGVARAVDSGREPSKGPPKVIRPSRGRFTIVLMATGAVESVFHSVSICCPGDLPAGARATASVNWAWLGALIRPLSLSLAASRHGQRRTSEVPVIRRTICRRAHRAGRNSAAAAAAADAMEAAACVSNRGPPAKTRGCDLLTEDAYV</sequence>
<protein>
    <submittedName>
        <fullName evidence="1">Uncharacterized protein</fullName>
    </submittedName>
</protein>
<evidence type="ECO:0000313" key="1">
    <source>
        <dbReference type="EMBL" id="KAH6947801.1"/>
    </source>
</evidence>
<dbReference type="EMBL" id="CM023481">
    <property type="protein sequence ID" value="KAH6947801.1"/>
    <property type="molecule type" value="Genomic_DNA"/>
</dbReference>
<comment type="caution">
    <text evidence="1">The sequence shown here is derived from an EMBL/GenBank/DDBJ whole genome shotgun (WGS) entry which is preliminary data.</text>
</comment>
<dbReference type="Proteomes" id="UP000821845">
    <property type="component" value="Chromosome 1"/>
</dbReference>
<gene>
    <name evidence="1" type="ORF">HPB50_021441</name>
</gene>
<accession>A0ACB7TNJ6</accession>
<proteinExistence type="predicted"/>
<reference evidence="1" key="1">
    <citation type="submission" date="2020-05" db="EMBL/GenBank/DDBJ databases">
        <title>Large-scale comparative analyses of tick genomes elucidate their genetic diversity and vector capacities.</title>
        <authorList>
            <person name="Jia N."/>
            <person name="Wang J."/>
            <person name="Shi W."/>
            <person name="Du L."/>
            <person name="Sun Y."/>
            <person name="Zhan W."/>
            <person name="Jiang J."/>
            <person name="Wang Q."/>
            <person name="Zhang B."/>
            <person name="Ji P."/>
            <person name="Sakyi L.B."/>
            <person name="Cui X."/>
            <person name="Yuan T."/>
            <person name="Jiang B."/>
            <person name="Yang W."/>
            <person name="Lam T.T.-Y."/>
            <person name="Chang Q."/>
            <person name="Ding S."/>
            <person name="Wang X."/>
            <person name="Zhu J."/>
            <person name="Ruan X."/>
            <person name="Zhao L."/>
            <person name="Wei J."/>
            <person name="Que T."/>
            <person name="Du C."/>
            <person name="Cheng J."/>
            <person name="Dai P."/>
            <person name="Han X."/>
            <person name="Huang E."/>
            <person name="Gao Y."/>
            <person name="Liu J."/>
            <person name="Shao H."/>
            <person name="Ye R."/>
            <person name="Li L."/>
            <person name="Wei W."/>
            <person name="Wang X."/>
            <person name="Wang C."/>
            <person name="Yang T."/>
            <person name="Huo Q."/>
            <person name="Li W."/>
            <person name="Guo W."/>
            <person name="Chen H."/>
            <person name="Zhou L."/>
            <person name="Ni X."/>
            <person name="Tian J."/>
            <person name="Zhou Y."/>
            <person name="Sheng Y."/>
            <person name="Liu T."/>
            <person name="Pan Y."/>
            <person name="Xia L."/>
            <person name="Li J."/>
            <person name="Zhao F."/>
            <person name="Cao W."/>
        </authorList>
    </citation>
    <scope>NUCLEOTIDE SEQUENCE</scope>
    <source>
        <strain evidence="1">Hyas-2018</strain>
    </source>
</reference>
<keyword evidence="2" id="KW-1185">Reference proteome</keyword>